<evidence type="ECO:0000313" key="1">
    <source>
        <dbReference type="EMBL" id="MFC7203207.1"/>
    </source>
</evidence>
<dbReference type="EMBL" id="JBHTAA010000002">
    <property type="protein sequence ID" value="MFC7203207.1"/>
    <property type="molecule type" value="Genomic_DNA"/>
</dbReference>
<proteinExistence type="predicted"/>
<dbReference type="RefSeq" id="WP_390222547.1">
    <property type="nucleotide sequence ID" value="NZ_JBHTAA010000002.1"/>
</dbReference>
<protein>
    <submittedName>
        <fullName evidence="1">Uncharacterized protein</fullName>
    </submittedName>
</protein>
<gene>
    <name evidence="1" type="ORF">ACFQJC_06750</name>
</gene>
<organism evidence="1 2">
    <name type="scientific">Haloferax namakaokahaiae</name>
    <dbReference type="NCBI Taxonomy" id="1748331"/>
    <lineage>
        <taxon>Archaea</taxon>
        <taxon>Methanobacteriati</taxon>
        <taxon>Methanobacteriota</taxon>
        <taxon>Stenosarchaea group</taxon>
        <taxon>Halobacteria</taxon>
        <taxon>Halobacteriales</taxon>
        <taxon>Haloferacaceae</taxon>
        <taxon>Haloferax</taxon>
    </lineage>
</organism>
<name>A0ABD5ZDF1_9EURY</name>
<comment type="caution">
    <text evidence="1">The sequence shown here is derived from an EMBL/GenBank/DDBJ whole genome shotgun (WGS) entry which is preliminary data.</text>
</comment>
<sequence>MPPSPWLKTAASGDGIAYKRTVDNSVEHFEVCLCAEQAKAEYPLGSGTSSWRISFEKRIHELCSSYTVGCVHSREQLLRTLFQAMRTVNRIVDPENDKAREGQNIKEALDELTDNGRRF</sequence>
<keyword evidence="2" id="KW-1185">Reference proteome</keyword>
<dbReference type="AlphaFoldDB" id="A0ABD5ZDF1"/>
<reference evidence="1 2" key="1">
    <citation type="journal article" date="2019" name="Int. J. Syst. Evol. Microbiol.">
        <title>The Global Catalogue of Microorganisms (GCM) 10K type strain sequencing project: providing services to taxonomists for standard genome sequencing and annotation.</title>
        <authorList>
            <consortium name="The Broad Institute Genomics Platform"/>
            <consortium name="The Broad Institute Genome Sequencing Center for Infectious Disease"/>
            <person name="Wu L."/>
            <person name="Ma J."/>
        </authorList>
    </citation>
    <scope>NUCLEOTIDE SEQUENCE [LARGE SCALE GENOMIC DNA]</scope>
    <source>
        <strain evidence="1 2">DSM 29988</strain>
    </source>
</reference>
<evidence type="ECO:0000313" key="2">
    <source>
        <dbReference type="Proteomes" id="UP001596481"/>
    </source>
</evidence>
<dbReference type="Proteomes" id="UP001596481">
    <property type="component" value="Unassembled WGS sequence"/>
</dbReference>
<accession>A0ABD5ZDF1</accession>